<evidence type="ECO:0000256" key="6">
    <source>
        <dbReference type="ARBA" id="ARBA00022695"/>
    </source>
</evidence>
<comment type="similarity">
    <text evidence="1 8">Belongs to the RNase PH family.</text>
</comment>
<dbReference type="InterPro" id="IPR002381">
    <property type="entry name" value="RNase_PH_bac-type"/>
</dbReference>
<dbReference type="InterPro" id="IPR018336">
    <property type="entry name" value="RNase_PH_CS"/>
</dbReference>
<dbReference type="InterPro" id="IPR027408">
    <property type="entry name" value="PNPase/RNase_PH_dom_sf"/>
</dbReference>
<dbReference type="PROSITE" id="PS01277">
    <property type="entry name" value="RIBONUCLEASE_PH"/>
    <property type="match status" value="1"/>
</dbReference>
<evidence type="ECO:0000256" key="2">
    <source>
        <dbReference type="ARBA" id="ARBA00022552"/>
    </source>
</evidence>
<feature type="domain" description="Exoribonuclease phosphorolytic" evidence="10">
    <location>
        <begin position="157"/>
        <end position="223"/>
    </location>
</feature>
<dbReference type="InterPro" id="IPR020568">
    <property type="entry name" value="Ribosomal_Su5_D2-typ_SF"/>
</dbReference>
<feature type="binding site" evidence="8">
    <location>
        <begin position="124"/>
        <end position="126"/>
    </location>
    <ligand>
        <name>phosphate</name>
        <dbReference type="ChEBI" id="CHEBI:43474"/>
        <note>substrate</note>
    </ligand>
</feature>
<evidence type="ECO:0000256" key="5">
    <source>
        <dbReference type="ARBA" id="ARBA00022694"/>
    </source>
</evidence>
<comment type="function">
    <text evidence="8">Phosphorolytic 3'-5' exoribonuclease that plays an important role in tRNA 3'-end maturation. Removes nucleotide residues following the 3'-CCA terminus of tRNAs; can also add nucleotides to the ends of RNA molecules by using nucleoside diphosphates as substrates, but this may not be physiologically important. Probably plays a role in initiation of 16S rRNA degradation (leading to ribosome degradation) during starvation.</text>
</comment>
<evidence type="ECO:0000313" key="12">
    <source>
        <dbReference type="Proteomes" id="UP001623660"/>
    </source>
</evidence>
<evidence type="ECO:0000256" key="4">
    <source>
        <dbReference type="ARBA" id="ARBA00022679"/>
    </source>
</evidence>
<dbReference type="EMBL" id="JBJHZX010000001">
    <property type="protein sequence ID" value="MFL0194197.1"/>
    <property type="molecule type" value="Genomic_DNA"/>
</dbReference>
<evidence type="ECO:0000259" key="10">
    <source>
        <dbReference type="Pfam" id="PF03725"/>
    </source>
</evidence>
<dbReference type="Pfam" id="PF03725">
    <property type="entry name" value="RNase_PH_C"/>
    <property type="match status" value="1"/>
</dbReference>
<gene>
    <name evidence="8 11" type="primary">rph</name>
    <name evidence="11" type="ORF">ACJDU8_01200</name>
</gene>
<dbReference type="InterPro" id="IPR050080">
    <property type="entry name" value="RNase_PH"/>
</dbReference>
<dbReference type="InterPro" id="IPR036345">
    <property type="entry name" value="ExoRNase_PH_dom2_sf"/>
</dbReference>
<comment type="catalytic activity">
    <reaction evidence="8">
        <text>tRNA(n+1) + phosphate = tRNA(n) + a ribonucleoside 5'-diphosphate</text>
        <dbReference type="Rhea" id="RHEA:10628"/>
        <dbReference type="Rhea" id="RHEA-COMP:17343"/>
        <dbReference type="Rhea" id="RHEA-COMP:17344"/>
        <dbReference type="ChEBI" id="CHEBI:43474"/>
        <dbReference type="ChEBI" id="CHEBI:57930"/>
        <dbReference type="ChEBI" id="CHEBI:173114"/>
        <dbReference type="EC" id="2.7.7.56"/>
    </reaction>
</comment>
<keyword evidence="5 8" id="KW-0819">tRNA processing</keyword>
<comment type="subunit">
    <text evidence="8">Homohexameric ring arranged as a trimer of dimers.</text>
</comment>
<dbReference type="NCBIfam" id="TIGR01966">
    <property type="entry name" value="RNasePH"/>
    <property type="match status" value="1"/>
</dbReference>
<dbReference type="PANTHER" id="PTHR11953">
    <property type="entry name" value="EXOSOME COMPLEX COMPONENT"/>
    <property type="match status" value="1"/>
</dbReference>
<evidence type="ECO:0000256" key="3">
    <source>
        <dbReference type="ARBA" id="ARBA00022555"/>
    </source>
</evidence>
<evidence type="ECO:0000313" key="11">
    <source>
        <dbReference type="EMBL" id="MFL0194197.1"/>
    </source>
</evidence>
<keyword evidence="3 8" id="KW-0820">tRNA-binding</keyword>
<dbReference type="InterPro" id="IPR015847">
    <property type="entry name" value="ExoRNase_PH_dom2"/>
</dbReference>
<keyword evidence="2 8" id="KW-0698">rRNA processing</keyword>
<dbReference type="SUPFAM" id="SSF55666">
    <property type="entry name" value="Ribonuclease PH domain 2-like"/>
    <property type="match status" value="1"/>
</dbReference>
<keyword evidence="12" id="KW-1185">Reference proteome</keyword>
<evidence type="ECO:0000256" key="7">
    <source>
        <dbReference type="ARBA" id="ARBA00022884"/>
    </source>
</evidence>
<feature type="domain" description="Exoribonuclease phosphorolytic" evidence="9">
    <location>
        <begin position="10"/>
        <end position="140"/>
    </location>
</feature>
<dbReference type="HAMAP" id="MF_00564">
    <property type="entry name" value="RNase_PH"/>
    <property type="match status" value="1"/>
</dbReference>
<keyword evidence="7" id="KW-0694">RNA-binding</keyword>
<evidence type="ECO:0000256" key="1">
    <source>
        <dbReference type="ARBA" id="ARBA00006678"/>
    </source>
</evidence>
<comment type="caution">
    <text evidence="11">The sequence shown here is derived from an EMBL/GenBank/DDBJ whole genome shotgun (WGS) entry which is preliminary data.</text>
</comment>
<dbReference type="Proteomes" id="UP001623660">
    <property type="component" value="Unassembled WGS sequence"/>
</dbReference>
<organism evidence="11 12">
    <name type="scientific">Candidatus Clostridium eludens</name>
    <dbReference type="NCBI Taxonomy" id="3381663"/>
    <lineage>
        <taxon>Bacteria</taxon>
        <taxon>Bacillati</taxon>
        <taxon>Bacillota</taxon>
        <taxon>Clostridia</taxon>
        <taxon>Eubacteriales</taxon>
        <taxon>Clostridiaceae</taxon>
        <taxon>Clostridium</taxon>
    </lineage>
</organism>
<proteinExistence type="inferred from homology"/>
<dbReference type="Gene3D" id="3.30.230.70">
    <property type="entry name" value="GHMP Kinase, N-terminal domain"/>
    <property type="match status" value="1"/>
</dbReference>
<dbReference type="SUPFAM" id="SSF54211">
    <property type="entry name" value="Ribosomal protein S5 domain 2-like"/>
    <property type="match status" value="1"/>
</dbReference>
<dbReference type="EC" id="2.7.7.56" evidence="8"/>
<accession>A0ABW8SDU5</accession>
<sequence length="248" mass="27579">MRIDGRKCNQIRHVKITRNYTKYAEGSVLIENGDTKVICTASIEDKVPPFLKGKGEGWITCEYNMIPRATQVRKTRDISRGKIDGRTMEIQRIIGRALRSVVDLKAIGEKTIWVDCDVIQADGGTRTASISGAFVALVDAVNKLHKQTPFSVYPIRDFVSAISVGIVNDIRMLDLCYLEDCKAKVDMNVVMTDSGEFVEIQGTGEQNPFSREDLEELLILAEKGITCMINAQKDSLKMDSLWIGTGGQ</sequence>
<dbReference type="CDD" id="cd11362">
    <property type="entry name" value="RNase_PH_bact"/>
    <property type="match status" value="1"/>
</dbReference>
<dbReference type="PANTHER" id="PTHR11953:SF0">
    <property type="entry name" value="EXOSOME COMPLEX COMPONENT RRP41"/>
    <property type="match status" value="1"/>
</dbReference>
<dbReference type="Pfam" id="PF01138">
    <property type="entry name" value="RNase_PH"/>
    <property type="match status" value="1"/>
</dbReference>
<evidence type="ECO:0000259" key="9">
    <source>
        <dbReference type="Pfam" id="PF01138"/>
    </source>
</evidence>
<dbReference type="GO" id="GO:0009022">
    <property type="term" value="F:tRNA nucleotidyltransferase activity"/>
    <property type="evidence" value="ECO:0007669"/>
    <property type="project" value="UniProtKB-EC"/>
</dbReference>
<evidence type="ECO:0000256" key="8">
    <source>
        <dbReference type="HAMAP-Rule" id="MF_00564"/>
    </source>
</evidence>
<keyword evidence="6 8" id="KW-0548">Nucleotidyltransferase</keyword>
<name>A0ABW8SDU5_9CLOT</name>
<keyword evidence="4 8" id="KW-0808">Transferase</keyword>
<reference evidence="11 12" key="1">
    <citation type="submission" date="2024-11" db="EMBL/GenBank/DDBJ databases">
        <authorList>
            <person name="Heng Y.C."/>
            <person name="Lim A.C.H."/>
            <person name="Lee J.K.Y."/>
            <person name="Kittelmann S."/>
        </authorList>
    </citation>
    <scope>NUCLEOTIDE SEQUENCE [LARGE SCALE GENOMIC DNA]</scope>
    <source>
        <strain evidence="11 12">WILCCON 0269</strain>
    </source>
</reference>
<feature type="binding site" evidence="8">
    <location>
        <position position="86"/>
    </location>
    <ligand>
        <name>phosphate</name>
        <dbReference type="ChEBI" id="CHEBI:43474"/>
        <note>substrate</note>
    </ligand>
</feature>
<dbReference type="RefSeq" id="WP_406790312.1">
    <property type="nucleotide sequence ID" value="NZ_JBJHZX010000001.1"/>
</dbReference>
<dbReference type="InterPro" id="IPR001247">
    <property type="entry name" value="ExoRNase_PH_dom1"/>
</dbReference>
<protein>
    <recommendedName>
        <fullName evidence="8">Ribonuclease PH</fullName>
        <shortName evidence="8">RNase PH</shortName>
        <ecNumber evidence="8">2.7.7.56</ecNumber>
    </recommendedName>
    <alternativeName>
        <fullName evidence="8">tRNA nucleotidyltransferase</fullName>
    </alternativeName>
</protein>